<comment type="caution">
    <text evidence="1">The sequence shown here is derived from an EMBL/GenBank/DDBJ whole genome shotgun (WGS) entry which is preliminary data.</text>
</comment>
<evidence type="ECO:0000313" key="1">
    <source>
        <dbReference type="EMBL" id="MDO7841992.1"/>
    </source>
</evidence>
<accession>A0ABT8ZWN0</accession>
<protein>
    <submittedName>
        <fullName evidence="1">Uncharacterized protein</fullName>
    </submittedName>
</protein>
<dbReference type="RefSeq" id="WP_304560446.1">
    <property type="nucleotide sequence ID" value="NZ_JAUQSZ010000003.1"/>
</dbReference>
<reference evidence="1" key="1">
    <citation type="submission" date="2023-07" db="EMBL/GenBank/DDBJ databases">
        <authorList>
            <person name="Kim M.K."/>
        </authorList>
    </citation>
    <scope>NUCLEOTIDE SEQUENCE</scope>
    <source>
        <strain evidence="1">CA1-15</strain>
    </source>
</reference>
<sequence length="81" mass="8655">MASKREATKDELARCSFMSIKSEPAVRETIQNGYAVGVPQFCDTVGGSLAQAFATGDDDLGDFEALLRQLDAIPASAETRN</sequence>
<dbReference type="Proteomes" id="UP001176468">
    <property type="component" value="Unassembled WGS sequence"/>
</dbReference>
<proteinExistence type="predicted"/>
<name>A0ABT8ZWN0_9SPHN</name>
<evidence type="ECO:0000313" key="2">
    <source>
        <dbReference type="Proteomes" id="UP001176468"/>
    </source>
</evidence>
<gene>
    <name evidence="1" type="ORF">Q5H94_06625</name>
</gene>
<dbReference type="EMBL" id="JAUQSZ010000003">
    <property type="protein sequence ID" value="MDO7841992.1"/>
    <property type="molecule type" value="Genomic_DNA"/>
</dbReference>
<organism evidence="1 2">
    <name type="scientific">Sphingomonas immobilis</name>
    <dbReference type="NCBI Taxonomy" id="3063997"/>
    <lineage>
        <taxon>Bacteria</taxon>
        <taxon>Pseudomonadati</taxon>
        <taxon>Pseudomonadota</taxon>
        <taxon>Alphaproteobacteria</taxon>
        <taxon>Sphingomonadales</taxon>
        <taxon>Sphingomonadaceae</taxon>
        <taxon>Sphingomonas</taxon>
    </lineage>
</organism>
<keyword evidence="2" id="KW-1185">Reference proteome</keyword>